<dbReference type="EMBL" id="QPJT01000029">
    <property type="protein sequence ID" value="RCX10441.1"/>
    <property type="molecule type" value="Genomic_DNA"/>
</dbReference>
<name>A0A369AMN6_9FIRM</name>
<gene>
    <name evidence="1" type="ORF">DFR58_12933</name>
</gene>
<accession>A0A369AMN6</accession>
<evidence type="ECO:0000313" key="2">
    <source>
        <dbReference type="Proteomes" id="UP000253034"/>
    </source>
</evidence>
<dbReference type="RefSeq" id="WP_114299485.1">
    <property type="nucleotide sequence ID" value="NZ_QPJT01000029.1"/>
</dbReference>
<dbReference type="Proteomes" id="UP000253034">
    <property type="component" value="Unassembled WGS sequence"/>
</dbReference>
<reference evidence="1 2" key="1">
    <citation type="submission" date="2018-07" db="EMBL/GenBank/DDBJ databases">
        <title>Genomic Encyclopedia of Type Strains, Phase IV (KMG-IV): sequencing the most valuable type-strain genomes for metagenomic binning, comparative biology and taxonomic classification.</title>
        <authorList>
            <person name="Goeker M."/>
        </authorList>
    </citation>
    <scope>NUCLEOTIDE SEQUENCE [LARGE SCALE GENOMIC DNA]</scope>
    <source>
        <strain evidence="1 2">DSM 27016</strain>
    </source>
</reference>
<keyword evidence="2" id="KW-1185">Reference proteome</keyword>
<proteinExistence type="predicted"/>
<evidence type="ECO:0000313" key="1">
    <source>
        <dbReference type="EMBL" id="RCX10441.1"/>
    </source>
</evidence>
<organism evidence="1 2">
    <name type="scientific">Anaerobacterium chartisolvens</name>
    <dbReference type="NCBI Taxonomy" id="1297424"/>
    <lineage>
        <taxon>Bacteria</taxon>
        <taxon>Bacillati</taxon>
        <taxon>Bacillota</taxon>
        <taxon>Clostridia</taxon>
        <taxon>Eubacteriales</taxon>
        <taxon>Oscillospiraceae</taxon>
        <taxon>Anaerobacterium</taxon>
    </lineage>
</organism>
<dbReference type="AlphaFoldDB" id="A0A369AMN6"/>
<comment type="caution">
    <text evidence="1">The sequence shown here is derived from an EMBL/GenBank/DDBJ whole genome shotgun (WGS) entry which is preliminary data.</text>
</comment>
<evidence type="ECO:0008006" key="3">
    <source>
        <dbReference type="Google" id="ProtNLM"/>
    </source>
</evidence>
<sequence>MTDKYIFRVDPDIGQKKPEDSRDKKVKAIKVYCTREDHEKFQRYCADQRISCSVYLGKVIRRLTRKME</sequence>
<protein>
    <recommendedName>
        <fullName evidence="3">CopG family transcriptional regulator</fullName>
    </recommendedName>
</protein>